<dbReference type="EMBL" id="DF847781">
    <property type="protein sequence ID" value="GAT52441.1"/>
    <property type="molecule type" value="Genomic_DNA"/>
</dbReference>
<gene>
    <name evidence="1" type="ORF">MCHLO_09490</name>
</gene>
<name>A0ABQ0LN46_MYCCL</name>
<reference evidence="1" key="1">
    <citation type="submission" date="2014-09" db="EMBL/GenBank/DDBJ databases">
        <title>Genome sequence of the luminous mushroom Mycena chlorophos for searching fungal bioluminescence genes.</title>
        <authorList>
            <person name="Tanaka Y."/>
            <person name="Kasuga D."/>
            <person name="Oba Y."/>
            <person name="Hase S."/>
            <person name="Sato K."/>
            <person name="Oba Y."/>
            <person name="Sakakibara Y."/>
        </authorList>
    </citation>
    <scope>NUCLEOTIDE SEQUENCE</scope>
</reference>
<keyword evidence="2" id="KW-1185">Reference proteome</keyword>
<proteinExistence type="predicted"/>
<protein>
    <submittedName>
        <fullName evidence="1">Uncharacterized protein</fullName>
    </submittedName>
</protein>
<accession>A0ABQ0LN46</accession>
<organism evidence="1 2">
    <name type="scientific">Mycena chlorophos</name>
    <name type="common">Agaric fungus</name>
    <name type="synonym">Agaricus chlorophos</name>
    <dbReference type="NCBI Taxonomy" id="658473"/>
    <lineage>
        <taxon>Eukaryota</taxon>
        <taxon>Fungi</taxon>
        <taxon>Dikarya</taxon>
        <taxon>Basidiomycota</taxon>
        <taxon>Agaricomycotina</taxon>
        <taxon>Agaricomycetes</taxon>
        <taxon>Agaricomycetidae</taxon>
        <taxon>Agaricales</taxon>
        <taxon>Marasmiineae</taxon>
        <taxon>Mycenaceae</taxon>
        <taxon>Mycena</taxon>
    </lineage>
</organism>
<evidence type="ECO:0000313" key="1">
    <source>
        <dbReference type="EMBL" id="GAT52441.1"/>
    </source>
</evidence>
<dbReference type="Proteomes" id="UP000815677">
    <property type="component" value="Unassembled WGS sequence"/>
</dbReference>
<sequence>MECFAEETCDEYHVTHPGSNHRADPVSVRIASWRTSAQAFPVRCLVKTQVRFCFSLPPSSPQQLIHDSAIDAVIQHVQALAAGDKQQIEDLRRDVVAFKYQLLELKAAALRAQATIDTQAAANQELRRANKVLRAKTVQLSELNADLNAKYGALRAALGGTRGAIFLARTALLALVTPARQLLCWMDRLSEELEHDAATAAVIHEDRNPAPGH</sequence>
<evidence type="ECO:0000313" key="2">
    <source>
        <dbReference type="Proteomes" id="UP000815677"/>
    </source>
</evidence>